<dbReference type="Proteomes" id="UP000190198">
    <property type="component" value="Unassembled WGS sequence"/>
</dbReference>
<feature type="domain" description="Methyltransferase type 11" evidence="1">
    <location>
        <begin position="75"/>
        <end position="130"/>
    </location>
</feature>
<sequence length="243" mass="27824">MKTRRRSAGSYHEAMTLCPNARKAEFLAPLQLALPAKGERLVDFPSGGGYLKGWLERIEPDTHYHAVEQIKGYLDTGTDIEQGDWDHLEFPDTSVDIVLSLVALHHLFPDRSPFYKECHRILNHTGRLVIADVAEKTDTSRFLSGFVGTHSPEGHDARFFAEEDCEEIRNNGFEVMHYEIQHLPWHYPDRETAIAFCRGLFRLYGVRDELIWEALENYLGIIITGSGITMKWQLVLIRADKNA</sequence>
<dbReference type="RefSeq" id="WP_078477654.1">
    <property type="nucleotide sequence ID" value="NZ_MPRK01000303.1"/>
</dbReference>
<comment type="caution">
    <text evidence="2">The sequence shown here is derived from an EMBL/GenBank/DDBJ whole genome shotgun (WGS) entry which is preliminary data.</text>
</comment>
<dbReference type="CDD" id="cd02440">
    <property type="entry name" value="AdoMet_MTases"/>
    <property type="match status" value="1"/>
</dbReference>
<dbReference type="InterPro" id="IPR013216">
    <property type="entry name" value="Methyltransf_11"/>
</dbReference>
<dbReference type="AlphaFoldDB" id="A0A1T2KVV5"/>
<dbReference type="Gene3D" id="3.40.50.150">
    <property type="entry name" value="Vaccinia Virus protein VP39"/>
    <property type="match status" value="1"/>
</dbReference>
<proteinExistence type="predicted"/>
<keyword evidence="3" id="KW-1185">Reference proteome</keyword>
<organism evidence="2 3">
    <name type="scientific">Solemya elarraichensis gill symbiont</name>
    <dbReference type="NCBI Taxonomy" id="1918949"/>
    <lineage>
        <taxon>Bacteria</taxon>
        <taxon>Pseudomonadati</taxon>
        <taxon>Pseudomonadota</taxon>
        <taxon>Gammaproteobacteria</taxon>
        <taxon>sulfur-oxidizing symbionts</taxon>
    </lineage>
</organism>
<evidence type="ECO:0000259" key="1">
    <source>
        <dbReference type="Pfam" id="PF08241"/>
    </source>
</evidence>
<dbReference type="EMBL" id="MPRK01000303">
    <property type="protein sequence ID" value="OOZ36870.1"/>
    <property type="molecule type" value="Genomic_DNA"/>
</dbReference>
<dbReference type="Pfam" id="PF08241">
    <property type="entry name" value="Methyltransf_11"/>
    <property type="match status" value="1"/>
</dbReference>
<reference evidence="2 3" key="1">
    <citation type="submission" date="2016-11" db="EMBL/GenBank/DDBJ databases">
        <title>Mixed transmission modes and dynamic genome evolution in an obligate animal-bacterial symbiosis.</title>
        <authorList>
            <person name="Russell S.L."/>
            <person name="Corbett-Detig R.B."/>
            <person name="Cavanaugh C.M."/>
        </authorList>
    </citation>
    <scope>NUCLEOTIDE SEQUENCE [LARGE SCALE GENOMIC DNA]</scope>
    <source>
        <strain evidence="2">Sp-SM6</strain>
    </source>
</reference>
<evidence type="ECO:0000313" key="3">
    <source>
        <dbReference type="Proteomes" id="UP000190198"/>
    </source>
</evidence>
<dbReference type="SUPFAM" id="SSF53335">
    <property type="entry name" value="S-adenosyl-L-methionine-dependent methyltransferases"/>
    <property type="match status" value="1"/>
</dbReference>
<dbReference type="GO" id="GO:0008757">
    <property type="term" value="F:S-adenosylmethionine-dependent methyltransferase activity"/>
    <property type="evidence" value="ECO:0007669"/>
    <property type="project" value="InterPro"/>
</dbReference>
<evidence type="ECO:0000313" key="2">
    <source>
        <dbReference type="EMBL" id="OOZ36870.1"/>
    </source>
</evidence>
<gene>
    <name evidence="2" type="ORF">BOW52_10505</name>
</gene>
<dbReference type="OrthoDB" id="9772751at2"/>
<protein>
    <recommendedName>
        <fullName evidence="1">Methyltransferase type 11 domain-containing protein</fullName>
    </recommendedName>
</protein>
<name>A0A1T2KVV5_9GAMM</name>
<dbReference type="InterPro" id="IPR029063">
    <property type="entry name" value="SAM-dependent_MTases_sf"/>
</dbReference>
<accession>A0A1T2KVV5</accession>